<keyword evidence="2" id="KW-1185">Reference proteome</keyword>
<proteinExistence type="predicted"/>
<reference evidence="1 2" key="1">
    <citation type="submission" date="2021-01" db="EMBL/GenBank/DDBJ databases">
        <title>Biogeographic distribution of Paracoccus.</title>
        <authorList>
            <person name="Hollensteiner J."/>
            <person name="Leineberger J."/>
            <person name="Brinkhoff T."/>
            <person name="Daniel R."/>
        </authorList>
    </citation>
    <scope>NUCLEOTIDE SEQUENCE [LARGE SCALE GENOMIC DNA]</scope>
    <source>
        <strain evidence="1 2">KCTC 22803</strain>
    </source>
</reference>
<dbReference type="Pfam" id="PF19670">
    <property type="entry name" value="DUF6173"/>
    <property type="match status" value="1"/>
</dbReference>
<evidence type="ECO:0000313" key="2">
    <source>
        <dbReference type="Proteomes" id="UP001219349"/>
    </source>
</evidence>
<sequence>MPAISPDKAICAEAEQAAMLYAAEEVFNHILGRVKAFQAQLPEDHELGLQLADMGAGQALHVRGMSYKNPNIIEFSGMLNGAQQVLIIQHISQLSFLLIAVPPPADQKPYRIGFGADL</sequence>
<accession>A0ABY7SQ46</accession>
<name>A0ABY7SQ46_9RHOB</name>
<evidence type="ECO:0000313" key="1">
    <source>
        <dbReference type="EMBL" id="WCR08181.1"/>
    </source>
</evidence>
<organism evidence="1 2">
    <name type="scientific">Paracoccus fistulariae</name>
    <dbReference type="NCBI Taxonomy" id="658446"/>
    <lineage>
        <taxon>Bacteria</taxon>
        <taxon>Pseudomonadati</taxon>
        <taxon>Pseudomonadota</taxon>
        <taxon>Alphaproteobacteria</taxon>
        <taxon>Rhodobacterales</taxon>
        <taxon>Paracoccaceae</taxon>
        <taxon>Paracoccus</taxon>
    </lineage>
</organism>
<dbReference type="Proteomes" id="UP001219349">
    <property type="component" value="Chromosome"/>
</dbReference>
<protein>
    <submittedName>
        <fullName evidence="1">Uncharacterized protein</fullName>
    </submittedName>
</protein>
<dbReference type="RefSeq" id="WP_272833846.1">
    <property type="nucleotide sequence ID" value="NZ_CP067136.1"/>
</dbReference>
<dbReference type="EMBL" id="CP067136">
    <property type="protein sequence ID" value="WCR08181.1"/>
    <property type="molecule type" value="Genomic_DNA"/>
</dbReference>
<gene>
    <name evidence="1" type="ORF">JHX87_05030</name>
</gene>
<dbReference type="InterPro" id="IPR046171">
    <property type="entry name" value="DUF6173"/>
</dbReference>